<name>A0A1V0S9Q1_9VIRU</name>
<gene>
    <name evidence="1" type="ORF">Catovirus_1_469</name>
</gene>
<evidence type="ECO:0000313" key="1">
    <source>
        <dbReference type="EMBL" id="ARF08419.1"/>
    </source>
</evidence>
<reference evidence="1" key="1">
    <citation type="journal article" date="2017" name="Science">
        <title>Giant viruses with an expanded complement of translation system components.</title>
        <authorList>
            <person name="Schulz F."/>
            <person name="Yutin N."/>
            <person name="Ivanova N.N."/>
            <person name="Ortega D.R."/>
            <person name="Lee T.K."/>
            <person name="Vierheilig J."/>
            <person name="Daims H."/>
            <person name="Horn M."/>
            <person name="Wagner M."/>
            <person name="Jensen G.J."/>
            <person name="Kyrpides N.C."/>
            <person name="Koonin E.V."/>
            <person name="Woyke T."/>
        </authorList>
    </citation>
    <scope>NUCLEOTIDE SEQUENCE</scope>
    <source>
        <strain evidence="1">CTV1</strain>
    </source>
</reference>
<dbReference type="EMBL" id="KY684083">
    <property type="protein sequence ID" value="ARF08419.1"/>
    <property type="molecule type" value="Genomic_DNA"/>
</dbReference>
<sequence>MEHITEFITEKSKENIKQLQYNKPSNKLNEFVKNCYIEYSKVFNHTKTELEIKKIDEKYVRKSLEEFYKDLIDNNANQNYDFFKESNNDEVYEISVKGNEKFKFFAYTKDLPFIKKTLHLFNVFSEFIETVPEKKILVSKRIFQNHFNIYLFPNNIERKLVGPKYSPEHLDIYKKTNTAFTTSGVTGSNMIITKREEFTKLLLHELIHLYKLDGTFIENTNVLDDVREKMPFYDDCGEMECVAELLSNIFNCMNLCVIMSNKYKLNNIEQYDLLNSLLNIEKINSMFVVAKILKYFNVNPNELFDYKRPKVELVSPINLYYVLRSVLFFYFDDFIAQNNINLINKNILEINDNIYRHLEKYIKNINDSDYIKVLKQYAKESFGNLNVSYIALDIDLNNIEFDKYIQKGGSKKDYLDKYIKYKSKYLALKKSQ</sequence>
<proteinExistence type="predicted"/>
<protein>
    <submittedName>
        <fullName evidence="1">Uncharacterized protein</fullName>
    </submittedName>
</protein>
<accession>A0A1V0S9Q1</accession>
<organism evidence="1">
    <name type="scientific">Catovirus CTV1</name>
    <dbReference type="NCBI Taxonomy" id="1977631"/>
    <lineage>
        <taxon>Viruses</taxon>
        <taxon>Varidnaviria</taxon>
        <taxon>Bamfordvirae</taxon>
        <taxon>Nucleocytoviricota</taxon>
        <taxon>Megaviricetes</taxon>
        <taxon>Imitervirales</taxon>
        <taxon>Mimiviridae</taxon>
        <taxon>Klosneuvirinae</taxon>
        <taxon>Catovirus</taxon>
    </lineage>
</organism>